<proteinExistence type="predicted"/>
<gene>
    <name evidence="1" type="ORF">J34TS1_61670</name>
</gene>
<evidence type="ECO:0000313" key="2">
    <source>
        <dbReference type="Proteomes" id="UP000682811"/>
    </source>
</evidence>
<dbReference type="EMBL" id="BORT01000052">
    <property type="protein sequence ID" value="GIO51402.1"/>
    <property type="molecule type" value="Genomic_DNA"/>
</dbReference>
<reference evidence="1 2" key="1">
    <citation type="submission" date="2021-03" db="EMBL/GenBank/DDBJ databases">
        <title>Antimicrobial resistance genes in bacteria isolated from Japanese honey, and their potential for conferring macrolide and lincosamide resistance in the American foulbrood pathogen Paenibacillus larvae.</title>
        <authorList>
            <person name="Okamoto M."/>
            <person name="Kumagai M."/>
            <person name="Kanamori H."/>
            <person name="Takamatsu D."/>
        </authorList>
    </citation>
    <scope>NUCLEOTIDE SEQUENCE [LARGE SCALE GENOMIC DNA]</scope>
    <source>
        <strain evidence="1 2">J34TS1</strain>
    </source>
</reference>
<dbReference type="RefSeq" id="WP_212981395.1">
    <property type="nucleotide sequence ID" value="NZ_AP025343.1"/>
</dbReference>
<protein>
    <submittedName>
        <fullName evidence="1">Uncharacterized protein</fullName>
    </submittedName>
</protein>
<comment type="caution">
    <text evidence="1">The sequence shown here is derived from an EMBL/GenBank/DDBJ whole genome shotgun (WGS) entry which is preliminary data.</text>
</comment>
<evidence type="ECO:0000313" key="1">
    <source>
        <dbReference type="EMBL" id="GIO51402.1"/>
    </source>
</evidence>
<dbReference type="Proteomes" id="UP000682811">
    <property type="component" value="Unassembled WGS sequence"/>
</dbReference>
<name>A0A920CWB8_9BACL</name>
<organism evidence="1 2">
    <name type="scientific">Paenibacillus azoreducens</name>
    <dbReference type="NCBI Taxonomy" id="116718"/>
    <lineage>
        <taxon>Bacteria</taxon>
        <taxon>Bacillati</taxon>
        <taxon>Bacillota</taxon>
        <taxon>Bacilli</taxon>
        <taxon>Bacillales</taxon>
        <taxon>Paenibacillaceae</taxon>
        <taxon>Paenibacillus</taxon>
    </lineage>
</organism>
<dbReference type="AlphaFoldDB" id="A0A920CWB8"/>
<accession>A0A920CWB8</accession>
<keyword evidence="2" id="KW-1185">Reference proteome</keyword>
<sequence>MKKIEEIQKFLEDECEFFDGCVSSYLEFTEEPIKDVFQSDLRAFYDDEAKSWLPTPKKVIFFELIKISDWRMQINSELKAFFHLNEYERQPEKYEAELKLLIESRDQKIEELIGLLDELLNEQEYEVFELDVRLDGYYACYSKDFIFKVEKSYYLLRAQIHD</sequence>